<sequence length="156" mass="17116">MVLTETRQVKDFMTTDPVTVKPTDSVGTVLQRLEENHISGLPVVDETGKVVGVVSEADLLFRERPIRLPLYLSFLGGIIYLEPLDHFIQQLKKSLGVLVQDVMTPNPVTIAPEAPISQAADLMLEKRVNRLPVVDAAGVLVGIITRDDLLHVLKSA</sequence>
<dbReference type="SUPFAM" id="SSF54631">
    <property type="entry name" value="CBS-domain pair"/>
    <property type="match status" value="1"/>
</dbReference>
<dbReference type="Pfam" id="PF00571">
    <property type="entry name" value="CBS"/>
    <property type="match status" value="2"/>
</dbReference>
<dbReference type="EMBL" id="CP113797">
    <property type="protein sequence ID" value="WAL58268.1"/>
    <property type="molecule type" value="Genomic_DNA"/>
</dbReference>
<dbReference type="InterPro" id="IPR046342">
    <property type="entry name" value="CBS_dom_sf"/>
</dbReference>
<keyword evidence="1 2" id="KW-0129">CBS domain</keyword>
<dbReference type="InterPro" id="IPR051257">
    <property type="entry name" value="Diverse_CBS-Domain"/>
</dbReference>
<evidence type="ECO:0000313" key="4">
    <source>
        <dbReference type="EMBL" id="WAL58268.1"/>
    </source>
</evidence>
<dbReference type="CDD" id="cd04586">
    <property type="entry name" value="CBS_pair_BON_assoc"/>
    <property type="match status" value="1"/>
</dbReference>
<keyword evidence="5" id="KW-1185">Reference proteome</keyword>
<proteinExistence type="predicted"/>
<evidence type="ECO:0000256" key="1">
    <source>
        <dbReference type="ARBA" id="ARBA00023122"/>
    </source>
</evidence>
<dbReference type="InterPro" id="IPR000644">
    <property type="entry name" value="CBS_dom"/>
</dbReference>
<accession>A0A9E8ZBC0</accession>
<dbReference type="PANTHER" id="PTHR43080:SF2">
    <property type="entry name" value="CBS DOMAIN-CONTAINING PROTEIN"/>
    <property type="match status" value="1"/>
</dbReference>
<dbReference type="KEGG" id="tsin:OXH18_13845"/>
<dbReference type="Gene3D" id="3.10.580.10">
    <property type="entry name" value="CBS-domain"/>
    <property type="match status" value="1"/>
</dbReference>
<dbReference type="PANTHER" id="PTHR43080">
    <property type="entry name" value="CBS DOMAIN-CONTAINING PROTEIN CBSX3, MITOCHONDRIAL"/>
    <property type="match status" value="1"/>
</dbReference>
<evidence type="ECO:0000313" key="5">
    <source>
        <dbReference type="Proteomes" id="UP001163152"/>
    </source>
</evidence>
<organism evidence="4 5">
    <name type="scientific">Thermocoleostomius sinensis A174</name>
    <dbReference type="NCBI Taxonomy" id="2016057"/>
    <lineage>
        <taxon>Bacteria</taxon>
        <taxon>Bacillati</taxon>
        <taxon>Cyanobacteriota</taxon>
        <taxon>Cyanophyceae</taxon>
        <taxon>Oculatellales</taxon>
        <taxon>Oculatellaceae</taxon>
        <taxon>Thermocoleostomius</taxon>
    </lineage>
</organism>
<evidence type="ECO:0000259" key="3">
    <source>
        <dbReference type="PROSITE" id="PS51371"/>
    </source>
</evidence>
<feature type="domain" description="CBS" evidence="3">
    <location>
        <begin position="103"/>
        <end position="156"/>
    </location>
</feature>
<dbReference type="SMART" id="SM00116">
    <property type="entry name" value="CBS"/>
    <property type="match status" value="2"/>
</dbReference>
<evidence type="ECO:0000256" key="2">
    <source>
        <dbReference type="PROSITE-ProRule" id="PRU00703"/>
    </source>
</evidence>
<dbReference type="Proteomes" id="UP001163152">
    <property type="component" value="Chromosome"/>
</dbReference>
<dbReference type="PROSITE" id="PS51371">
    <property type="entry name" value="CBS"/>
    <property type="match status" value="2"/>
</dbReference>
<feature type="domain" description="CBS" evidence="3">
    <location>
        <begin position="13"/>
        <end position="70"/>
    </location>
</feature>
<protein>
    <submittedName>
        <fullName evidence="4">CBS domain-containing protein</fullName>
    </submittedName>
</protein>
<gene>
    <name evidence="4" type="ORF">OXH18_13845</name>
</gene>
<name>A0A9E8ZBC0_9CYAN</name>
<reference evidence="4" key="1">
    <citation type="submission" date="2022-12" db="EMBL/GenBank/DDBJ databases">
        <title>Polyphasic identification of a Novel Hot-Spring Cyanobacterium Ocullathermofonsia sinensis gen nov. sp. nov. and Genomic Insights on its Adaptations to the Thermal Habitat.</title>
        <authorList>
            <person name="Daroch M."/>
            <person name="Tang J."/>
            <person name="Jiang Y."/>
        </authorList>
    </citation>
    <scope>NUCLEOTIDE SEQUENCE</scope>
    <source>
        <strain evidence="4">PKUAC-SCTA174</strain>
    </source>
</reference>
<dbReference type="AlphaFoldDB" id="A0A9E8ZBC0"/>